<sequence>MAANDLAAKYRSQFTVFEHVTYLNSCSQGALANSVKQSFAEYLSTLELQGSAWGDWTAAQEKVRGLTARFFNVPSTEMAITTSASAGVSSVASALTFNEGRNKVVTTDNEFPTIGQIWHAQESRGAKVVHVPTNADLTVNVEAMVKAIDEETMIVSITHVCFRNGTVTELAPIIEAAHRVGALVLVDSYQAVGAIPMDLAELKADFVVGGMLKYLIGVPGLGFLYAREETTKHLVPVNTGWFAARDIFKMDIHAYDPATDARRFESGTPPIPSLYPAAAGLELVLEIGMQNIAEYVAPLHNELRAGIEAMGGKVVTPAAAHLHGAMLAVASTDENAHVAALEGEKVITSCRDGNIRISPHFYNNRQDVERTLAAFQKHKSFLR</sequence>
<name>A0A6J6NFU5_9ZZZZ</name>
<dbReference type="EMBL" id="CAFBRC010000056">
    <property type="protein sequence ID" value="CAB5076176.1"/>
    <property type="molecule type" value="Genomic_DNA"/>
</dbReference>
<protein>
    <submittedName>
        <fullName evidence="2">Unannotated protein</fullName>
    </submittedName>
</protein>
<evidence type="ECO:0000313" key="5">
    <source>
        <dbReference type="EMBL" id="CAB5076176.1"/>
    </source>
</evidence>
<proteinExistence type="predicted"/>
<dbReference type="Pfam" id="PF00266">
    <property type="entry name" value="Aminotran_5"/>
    <property type="match status" value="1"/>
</dbReference>
<dbReference type="AlphaFoldDB" id="A0A6J6NFU5"/>
<dbReference type="EMBL" id="CAEZXB010000036">
    <property type="protein sequence ID" value="CAB4685159.1"/>
    <property type="molecule type" value="Genomic_DNA"/>
</dbReference>
<dbReference type="Gene3D" id="3.40.640.10">
    <property type="entry name" value="Type I PLP-dependent aspartate aminotransferase-like (Major domain)"/>
    <property type="match status" value="1"/>
</dbReference>
<dbReference type="EMBL" id="CAFBAA010000039">
    <property type="protein sequence ID" value="CAB4844936.1"/>
    <property type="molecule type" value="Genomic_DNA"/>
</dbReference>
<evidence type="ECO:0000313" key="2">
    <source>
        <dbReference type="EMBL" id="CAB4685159.1"/>
    </source>
</evidence>
<dbReference type="InterPro" id="IPR015421">
    <property type="entry name" value="PyrdxlP-dep_Trfase_major"/>
</dbReference>
<accession>A0A6J6NFU5</accession>
<dbReference type="InterPro" id="IPR015422">
    <property type="entry name" value="PyrdxlP-dep_Trfase_small"/>
</dbReference>
<evidence type="ECO:0000259" key="1">
    <source>
        <dbReference type="Pfam" id="PF00266"/>
    </source>
</evidence>
<gene>
    <name evidence="2" type="ORF">UFOPK2342_01434</name>
    <name evidence="3" type="ORF">UFOPK2423_01346</name>
    <name evidence="4" type="ORF">UFOPK3266_01292</name>
    <name evidence="5" type="ORF">UFOPK4367_00930</name>
</gene>
<dbReference type="PANTHER" id="PTHR43586:SF15">
    <property type="entry name" value="BLR3095 PROTEIN"/>
    <property type="match status" value="1"/>
</dbReference>
<dbReference type="PANTHER" id="PTHR43586">
    <property type="entry name" value="CYSTEINE DESULFURASE"/>
    <property type="match status" value="1"/>
</dbReference>
<evidence type="ECO:0000313" key="3">
    <source>
        <dbReference type="EMBL" id="CAB4704219.1"/>
    </source>
</evidence>
<feature type="domain" description="Aminotransferase class V" evidence="1">
    <location>
        <begin position="54"/>
        <end position="369"/>
    </location>
</feature>
<dbReference type="Gene3D" id="3.90.1150.10">
    <property type="entry name" value="Aspartate Aminotransferase, domain 1"/>
    <property type="match status" value="1"/>
</dbReference>
<dbReference type="InterPro" id="IPR000192">
    <property type="entry name" value="Aminotrans_V_dom"/>
</dbReference>
<dbReference type="EMBL" id="CAEZXN010000038">
    <property type="protein sequence ID" value="CAB4704219.1"/>
    <property type="molecule type" value="Genomic_DNA"/>
</dbReference>
<dbReference type="SUPFAM" id="SSF53383">
    <property type="entry name" value="PLP-dependent transferases"/>
    <property type="match status" value="1"/>
</dbReference>
<reference evidence="2" key="1">
    <citation type="submission" date="2020-05" db="EMBL/GenBank/DDBJ databases">
        <authorList>
            <person name="Chiriac C."/>
            <person name="Salcher M."/>
            <person name="Ghai R."/>
            <person name="Kavagutti S V."/>
        </authorList>
    </citation>
    <scope>NUCLEOTIDE SEQUENCE</scope>
</reference>
<evidence type="ECO:0000313" key="4">
    <source>
        <dbReference type="EMBL" id="CAB4844936.1"/>
    </source>
</evidence>
<dbReference type="InterPro" id="IPR015424">
    <property type="entry name" value="PyrdxlP-dep_Trfase"/>
</dbReference>
<organism evidence="2">
    <name type="scientific">freshwater metagenome</name>
    <dbReference type="NCBI Taxonomy" id="449393"/>
    <lineage>
        <taxon>unclassified sequences</taxon>
        <taxon>metagenomes</taxon>
        <taxon>ecological metagenomes</taxon>
    </lineage>
</organism>